<reference evidence="1" key="1">
    <citation type="submission" date="2020-11" db="EMBL/GenBank/DDBJ databases">
        <authorList>
            <person name="Tran Van P."/>
        </authorList>
    </citation>
    <scope>NUCLEOTIDE SEQUENCE</scope>
</reference>
<name>A0A7R9M8F5_9ACAR</name>
<dbReference type="Proteomes" id="UP000728032">
    <property type="component" value="Unassembled WGS sequence"/>
</dbReference>
<sequence length="161" mass="18602">MHLILVICEIKTVPKLEDHVKILEDMYLENVFTSSMAHNDAYMPICEGKSCDIHKNNYTRFDILFKPNKDANQADIRLTIENILEKPTLSYDIPEMIAHRGIFDTNNTNVIDSKTMKKNLTLNDTFLLKYRIFVGLLTPSMKLNLTIHIEDHDTQKPYACG</sequence>
<evidence type="ECO:0000313" key="2">
    <source>
        <dbReference type="Proteomes" id="UP000728032"/>
    </source>
</evidence>
<gene>
    <name evidence="1" type="ORF">ONB1V03_LOCUS12021</name>
</gene>
<organism evidence="1">
    <name type="scientific">Oppiella nova</name>
    <dbReference type="NCBI Taxonomy" id="334625"/>
    <lineage>
        <taxon>Eukaryota</taxon>
        <taxon>Metazoa</taxon>
        <taxon>Ecdysozoa</taxon>
        <taxon>Arthropoda</taxon>
        <taxon>Chelicerata</taxon>
        <taxon>Arachnida</taxon>
        <taxon>Acari</taxon>
        <taxon>Acariformes</taxon>
        <taxon>Sarcoptiformes</taxon>
        <taxon>Oribatida</taxon>
        <taxon>Brachypylina</taxon>
        <taxon>Oppioidea</taxon>
        <taxon>Oppiidae</taxon>
        <taxon>Oppiella</taxon>
    </lineage>
</organism>
<protein>
    <submittedName>
        <fullName evidence="1">Uncharacterized protein</fullName>
    </submittedName>
</protein>
<keyword evidence="2" id="KW-1185">Reference proteome</keyword>
<dbReference type="EMBL" id="CAJPVJ010009391">
    <property type="protein sequence ID" value="CAG2172565.1"/>
    <property type="molecule type" value="Genomic_DNA"/>
</dbReference>
<feature type="non-terminal residue" evidence="1">
    <location>
        <position position="1"/>
    </location>
</feature>
<dbReference type="AlphaFoldDB" id="A0A7R9M8F5"/>
<dbReference type="EMBL" id="OC924216">
    <property type="protein sequence ID" value="CAD7655378.1"/>
    <property type="molecule type" value="Genomic_DNA"/>
</dbReference>
<evidence type="ECO:0000313" key="1">
    <source>
        <dbReference type="EMBL" id="CAD7655378.1"/>
    </source>
</evidence>
<accession>A0A7R9M8F5</accession>
<proteinExistence type="predicted"/>